<dbReference type="PROSITE" id="PS50294">
    <property type="entry name" value="WD_REPEATS_REGION"/>
    <property type="match status" value="2"/>
</dbReference>
<sequence length="256" mass="27845">MVFEPTCLHHLKGEEHFKQASVPCVLFAQPPDGDLLLLTVSENGGIKLWDVASGKAIQDLGDGHTAATTKDGRIAATCFKNEVKIWNLSTRENKVMCTDHEGVGSIAFSPDGATLATGSFDGTIRLWDVATGNHKATLMTKEMVCGVAFSPDGMLLSHAAYFSPSKPSASVWDWRTNTRLSVLEGHRSDVWTTIWSLDGEHVLTAGNDRAIGVWEVSNPSSPTLKHWLKDWDAVKCLAVTPDGDHLVSGSYDDKIR</sequence>
<proteinExistence type="predicted"/>
<feature type="repeat" description="WD" evidence="3">
    <location>
        <begin position="183"/>
        <end position="224"/>
    </location>
</feature>
<evidence type="ECO:0000256" key="2">
    <source>
        <dbReference type="ARBA" id="ARBA00022737"/>
    </source>
</evidence>
<dbReference type="InterPro" id="IPR015943">
    <property type="entry name" value="WD40/YVTN_repeat-like_dom_sf"/>
</dbReference>
<feature type="repeat" description="WD" evidence="3">
    <location>
        <begin position="36"/>
        <end position="59"/>
    </location>
</feature>
<keyword evidence="1 3" id="KW-0853">WD repeat</keyword>
<dbReference type="InterPro" id="IPR019775">
    <property type="entry name" value="WD40_repeat_CS"/>
</dbReference>
<dbReference type="Gene3D" id="2.130.10.10">
    <property type="entry name" value="YVTN repeat-like/Quinoprotein amine dehydrogenase"/>
    <property type="match status" value="2"/>
</dbReference>
<dbReference type="PANTHER" id="PTHR19848:SF8">
    <property type="entry name" value="F-BOX AND WD REPEAT DOMAIN CONTAINING 7"/>
    <property type="match status" value="1"/>
</dbReference>
<name>A0ABQ7H3G4_DUNSA</name>
<dbReference type="InterPro" id="IPR036322">
    <property type="entry name" value="WD40_repeat_dom_sf"/>
</dbReference>
<evidence type="ECO:0000313" key="5">
    <source>
        <dbReference type="Proteomes" id="UP000815325"/>
    </source>
</evidence>
<dbReference type="InterPro" id="IPR001680">
    <property type="entry name" value="WD40_rpt"/>
</dbReference>
<reference evidence="4" key="1">
    <citation type="submission" date="2017-08" db="EMBL/GenBank/DDBJ databases">
        <authorList>
            <person name="Polle J.E."/>
            <person name="Barry K."/>
            <person name="Cushman J."/>
            <person name="Schmutz J."/>
            <person name="Tran D."/>
            <person name="Hathwaick L.T."/>
            <person name="Yim W.C."/>
            <person name="Jenkins J."/>
            <person name="Mckie-Krisberg Z.M."/>
            <person name="Prochnik S."/>
            <person name="Lindquist E."/>
            <person name="Dockter R.B."/>
            <person name="Adam C."/>
            <person name="Molina H."/>
            <person name="Bunkerborg J."/>
            <person name="Jin E."/>
            <person name="Buchheim M."/>
            <person name="Magnuson J."/>
        </authorList>
    </citation>
    <scope>NUCLEOTIDE SEQUENCE</scope>
    <source>
        <strain evidence="4">CCAP 19/18</strain>
    </source>
</reference>
<evidence type="ECO:0000256" key="1">
    <source>
        <dbReference type="ARBA" id="ARBA00022574"/>
    </source>
</evidence>
<dbReference type="SUPFAM" id="SSF50978">
    <property type="entry name" value="WD40 repeat-like"/>
    <property type="match status" value="1"/>
</dbReference>
<dbReference type="Proteomes" id="UP000815325">
    <property type="component" value="Unassembled WGS sequence"/>
</dbReference>
<keyword evidence="2" id="KW-0677">Repeat</keyword>
<gene>
    <name evidence="4" type="ORF">DUNSADRAFT_13072</name>
</gene>
<dbReference type="InterPro" id="IPR020472">
    <property type="entry name" value="WD40_PAC1"/>
</dbReference>
<feature type="repeat" description="WD" evidence="3">
    <location>
        <begin position="96"/>
        <end position="137"/>
    </location>
</feature>
<accession>A0ABQ7H3G4</accession>
<organism evidence="4 5">
    <name type="scientific">Dunaliella salina</name>
    <name type="common">Green alga</name>
    <name type="synonym">Protococcus salinus</name>
    <dbReference type="NCBI Taxonomy" id="3046"/>
    <lineage>
        <taxon>Eukaryota</taxon>
        <taxon>Viridiplantae</taxon>
        <taxon>Chlorophyta</taxon>
        <taxon>core chlorophytes</taxon>
        <taxon>Chlorophyceae</taxon>
        <taxon>CS clade</taxon>
        <taxon>Chlamydomonadales</taxon>
        <taxon>Dunaliellaceae</taxon>
        <taxon>Dunaliella</taxon>
    </lineage>
</organism>
<dbReference type="PROSITE" id="PS00678">
    <property type="entry name" value="WD_REPEATS_1"/>
    <property type="match status" value="2"/>
</dbReference>
<dbReference type="SMART" id="SM00320">
    <property type="entry name" value="WD40"/>
    <property type="match status" value="6"/>
</dbReference>
<comment type="caution">
    <text evidence="4">The sequence shown here is derived from an EMBL/GenBank/DDBJ whole genome shotgun (WGS) entry which is preliminary data.</text>
</comment>
<dbReference type="PROSITE" id="PS50082">
    <property type="entry name" value="WD_REPEATS_2"/>
    <property type="match status" value="3"/>
</dbReference>
<dbReference type="Pfam" id="PF00400">
    <property type="entry name" value="WD40"/>
    <property type="match status" value="4"/>
</dbReference>
<evidence type="ECO:0000313" key="4">
    <source>
        <dbReference type="EMBL" id="KAF5841409.1"/>
    </source>
</evidence>
<evidence type="ECO:0000256" key="3">
    <source>
        <dbReference type="PROSITE-ProRule" id="PRU00221"/>
    </source>
</evidence>
<protein>
    <submittedName>
        <fullName evidence="4">WD40-repeat-containing domain protein</fullName>
    </submittedName>
</protein>
<dbReference type="PRINTS" id="PR00320">
    <property type="entry name" value="GPROTEINBRPT"/>
</dbReference>
<dbReference type="EMBL" id="MU069486">
    <property type="protein sequence ID" value="KAF5841409.1"/>
    <property type="molecule type" value="Genomic_DNA"/>
</dbReference>
<dbReference type="PANTHER" id="PTHR19848">
    <property type="entry name" value="WD40 REPEAT PROTEIN"/>
    <property type="match status" value="1"/>
</dbReference>
<keyword evidence="5" id="KW-1185">Reference proteome</keyword>